<sequence>MEPHRTLALLAGSLGLVVTLTAMSTDWWVEVKGPHFSIHAGLWLKGPVAEYIHVTQAFTVLASLGALLSLIILGLTFMPLLSSPSRAPVEPSLSSLSPALFMTVAMVVYTSEHSNQDGLSQLQDSFGWSFYLGWVSCVLLLCTGSLSLSAYCARPSGYDTL</sequence>
<proteinExistence type="predicted"/>
<protein>
    <submittedName>
        <fullName evidence="2">Protein NKG7</fullName>
    </submittedName>
</protein>
<organism evidence="1 2">
    <name type="scientific">Orycteropus afer afer</name>
    <dbReference type="NCBI Taxonomy" id="1230840"/>
    <lineage>
        <taxon>Eukaryota</taxon>
        <taxon>Metazoa</taxon>
        <taxon>Chordata</taxon>
        <taxon>Craniata</taxon>
        <taxon>Vertebrata</taxon>
        <taxon>Euteleostomi</taxon>
        <taxon>Mammalia</taxon>
        <taxon>Eutheria</taxon>
        <taxon>Afrotheria</taxon>
        <taxon>Tubulidentata</taxon>
        <taxon>Orycteropodidae</taxon>
        <taxon>Orycteropus</taxon>
    </lineage>
</organism>
<dbReference type="RefSeq" id="XP_042639177.1">
    <property type="nucleotide sequence ID" value="XM_042783243.1"/>
</dbReference>
<gene>
    <name evidence="2" type="primary">NKG7</name>
</gene>
<name>A0AC54Z7I0_ORYAF</name>
<keyword evidence="1" id="KW-1185">Reference proteome</keyword>
<accession>A0AC54Z7I0</accession>
<reference evidence="2" key="1">
    <citation type="submission" date="2025-08" db="UniProtKB">
        <authorList>
            <consortium name="RefSeq"/>
        </authorList>
    </citation>
    <scope>IDENTIFICATION</scope>
</reference>
<dbReference type="Proteomes" id="UP000694850">
    <property type="component" value="Unplaced"/>
</dbReference>
<evidence type="ECO:0000313" key="2">
    <source>
        <dbReference type="RefSeq" id="XP_042639177.1"/>
    </source>
</evidence>
<evidence type="ECO:0000313" key="1">
    <source>
        <dbReference type="Proteomes" id="UP000694850"/>
    </source>
</evidence>